<proteinExistence type="predicted"/>
<protein>
    <submittedName>
        <fullName evidence="2">Uncharacterized protein</fullName>
    </submittedName>
</protein>
<evidence type="ECO:0000313" key="2">
    <source>
        <dbReference type="EMBL" id="GAA4322712.1"/>
    </source>
</evidence>
<dbReference type="Proteomes" id="UP001501671">
    <property type="component" value="Unassembled WGS sequence"/>
</dbReference>
<feature type="region of interest" description="Disordered" evidence="1">
    <location>
        <begin position="1"/>
        <end position="91"/>
    </location>
</feature>
<dbReference type="EMBL" id="BAABFO010000001">
    <property type="protein sequence ID" value="GAA4322712.1"/>
    <property type="molecule type" value="Genomic_DNA"/>
</dbReference>
<evidence type="ECO:0000256" key="1">
    <source>
        <dbReference type="SAM" id="MobiDB-lite"/>
    </source>
</evidence>
<name>A0ABP8GE43_9BURK</name>
<keyword evidence="3" id="KW-1185">Reference proteome</keyword>
<gene>
    <name evidence="2" type="ORF">GCM10023144_02940</name>
</gene>
<feature type="compositionally biased region" description="Basic and acidic residues" evidence="1">
    <location>
        <begin position="33"/>
        <end position="48"/>
    </location>
</feature>
<comment type="caution">
    <text evidence="2">The sequence shown here is derived from an EMBL/GenBank/DDBJ whole genome shotgun (WGS) entry which is preliminary data.</text>
</comment>
<dbReference type="RefSeq" id="WP_345245580.1">
    <property type="nucleotide sequence ID" value="NZ_BAABFO010000001.1"/>
</dbReference>
<organism evidence="2 3">
    <name type="scientific">Pigmentiphaga soli</name>
    <dbReference type="NCBI Taxonomy" id="1007095"/>
    <lineage>
        <taxon>Bacteria</taxon>
        <taxon>Pseudomonadati</taxon>
        <taxon>Pseudomonadota</taxon>
        <taxon>Betaproteobacteria</taxon>
        <taxon>Burkholderiales</taxon>
        <taxon>Alcaligenaceae</taxon>
        <taxon>Pigmentiphaga</taxon>
    </lineage>
</organism>
<reference evidence="3" key="1">
    <citation type="journal article" date="2019" name="Int. J. Syst. Evol. Microbiol.">
        <title>The Global Catalogue of Microorganisms (GCM) 10K type strain sequencing project: providing services to taxonomists for standard genome sequencing and annotation.</title>
        <authorList>
            <consortium name="The Broad Institute Genomics Platform"/>
            <consortium name="The Broad Institute Genome Sequencing Center for Infectious Disease"/>
            <person name="Wu L."/>
            <person name="Ma J."/>
        </authorList>
    </citation>
    <scope>NUCLEOTIDE SEQUENCE [LARGE SCALE GENOMIC DNA]</scope>
    <source>
        <strain evidence="3">JCM 17666</strain>
    </source>
</reference>
<accession>A0ABP8GE43</accession>
<evidence type="ECO:0000313" key="3">
    <source>
        <dbReference type="Proteomes" id="UP001501671"/>
    </source>
</evidence>
<feature type="compositionally biased region" description="Basic and acidic residues" evidence="1">
    <location>
        <begin position="8"/>
        <end position="25"/>
    </location>
</feature>
<sequence length="91" mass="10283">MTQPGKQPNEDHAYTRPESEQHKDQLATLPESEGARDMPPSRRAETPHSGEYNGSPVPDPRQDKPGVFTPQDDTPLILEKRDAGRHRTRED</sequence>